<name>A0A105XQV6_9BURK</name>
<sequence>MQSRGQYAGDQHDGDCDAMHGVAQTRRDLFALSHPEQTPQADCSQSRGIEQVNKAVAQMDQVTHQNAALVQQASAAALR</sequence>
<evidence type="ECO:0000313" key="3">
    <source>
        <dbReference type="Proteomes" id="UP000060630"/>
    </source>
</evidence>
<dbReference type="RefSeq" id="WP_045565726.1">
    <property type="nucleotide sequence ID" value="NZ_LOVD01000062.1"/>
</dbReference>
<dbReference type="AlphaFoldDB" id="A0A105XQV6"/>
<comment type="caution">
    <text evidence="2">The sequence shown here is derived from an EMBL/GenBank/DDBJ whole genome shotgun (WGS) entry which is preliminary data.</text>
</comment>
<evidence type="ECO:0008006" key="4">
    <source>
        <dbReference type="Google" id="ProtNLM"/>
    </source>
</evidence>
<dbReference type="EMBL" id="LPHD01000194">
    <property type="protein sequence ID" value="KWA72515.1"/>
    <property type="molecule type" value="Genomic_DNA"/>
</dbReference>
<dbReference type="Proteomes" id="UP000060630">
    <property type="component" value="Unassembled WGS sequence"/>
</dbReference>
<accession>A0A105XQV6</accession>
<reference evidence="2 3" key="1">
    <citation type="submission" date="2015-11" db="EMBL/GenBank/DDBJ databases">
        <title>Expanding the genomic diversity of Burkholderia species for the development of highly accurate diagnostics.</title>
        <authorList>
            <person name="Sahl J."/>
            <person name="Keim P."/>
            <person name="Wagner D."/>
        </authorList>
    </citation>
    <scope>NUCLEOTIDE SEQUENCE [LARGE SCALE GENOMIC DNA]</scope>
    <source>
        <strain evidence="2 3">MSMB2087WGS</strain>
    </source>
</reference>
<protein>
    <recommendedName>
        <fullName evidence="4">Methyl-accepting chemotaxis protein</fullName>
    </recommendedName>
</protein>
<proteinExistence type="predicted"/>
<evidence type="ECO:0000313" key="2">
    <source>
        <dbReference type="EMBL" id="KWA72515.1"/>
    </source>
</evidence>
<feature type="region of interest" description="Disordered" evidence="1">
    <location>
        <begin position="1"/>
        <end position="21"/>
    </location>
</feature>
<organism evidence="2 3">
    <name type="scientific">Burkholderia ubonensis</name>
    <dbReference type="NCBI Taxonomy" id="101571"/>
    <lineage>
        <taxon>Bacteria</taxon>
        <taxon>Pseudomonadati</taxon>
        <taxon>Pseudomonadota</taxon>
        <taxon>Betaproteobacteria</taxon>
        <taxon>Burkholderiales</taxon>
        <taxon>Burkholderiaceae</taxon>
        <taxon>Burkholderia</taxon>
        <taxon>Burkholderia cepacia complex</taxon>
    </lineage>
</organism>
<evidence type="ECO:0000256" key="1">
    <source>
        <dbReference type="SAM" id="MobiDB-lite"/>
    </source>
</evidence>
<gene>
    <name evidence="2" type="ORF">WL29_04605</name>
</gene>